<dbReference type="HOGENOM" id="CLU_2370530_0_0_3"/>
<organism evidence="2 3">
    <name type="scientific">Prochlorococcus marinus (strain MIT 9211)</name>
    <dbReference type="NCBI Taxonomy" id="93059"/>
    <lineage>
        <taxon>Bacteria</taxon>
        <taxon>Bacillati</taxon>
        <taxon>Cyanobacteriota</taxon>
        <taxon>Cyanophyceae</taxon>
        <taxon>Synechococcales</taxon>
        <taxon>Prochlorococcaceae</taxon>
        <taxon>Prochlorococcus</taxon>
    </lineage>
</organism>
<name>A9BBA1_PROM4</name>
<keyword evidence="1" id="KW-1133">Transmembrane helix</keyword>
<protein>
    <submittedName>
        <fullName evidence="2">Uncharacterized protein</fullName>
    </submittedName>
</protein>
<dbReference type="Proteomes" id="UP000000788">
    <property type="component" value="Chromosome"/>
</dbReference>
<proteinExistence type="predicted"/>
<accession>A9BBA1</accession>
<reference evidence="2 3" key="1">
    <citation type="journal article" date="2007" name="PLoS Genet.">
        <title>Patterns and implications of gene gain and loss in the evolution of Prochlorococcus.</title>
        <authorList>
            <person name="Kettler G.C."/>
            <person name="Martiny A.C."/>
            <person name="Huang K."/>
            <person name="Zucker J."/>
            <person name="Coleman M.L."/>
            <person name="Rodrigue S."/>
            <person name="Chen F."/>
            <person name="Lapidus A."/>
            <person name="Ferriera S."/>
            <person name="Johnson J."/>
            <person name="Steglich C."/>
            <person name="Church G.M."/>
            <person name="Richardson P."/>
            <person name="Chisholm S.W."/>
        </authorList>
    </citation>
    <scope>NUCLEOTIDE SEQUENCE [LARGE SCALE GENOMIC DNA]</scope>
    <source>
        <strain evidence="3">MIT 9211</strain>
    </source>
</reference>
<dbReference type="RefSeq" id="WP_012195734.1">
    <property type="nucleotide sequence ID" value="NC_009976.1"/>
</dbReference>
<dbReference type="AlphaFoldDB" id="A9BBA1"/>
<dbReference type="EMBL" id="CP000878">
    <property type="protein sequence ID" value="ABX09113.1"/>
    <property type="molecule type" value="Genomic_DNA"/>
</dbReference>
<dbReference type="KEGG" id="pmj:P9211_11821"/>
<keyword evidence="1" id="KW-0812">Transmembrane</keyword>
<dbReference type="eggNOG" id="ENOG50322NW">
    <property type="taxonomic scope" value="Bacteria"/>
</dbReference>
<feature type="transmembrane region" description="Helical" evidence="1">
    <location>
        <begin position="51"/>
        <end position="84"/>
    </location>
</feature>
<evidence type="ECO:0000313" key="2">
    <source>
        <dbReference type="EMBL" id="ABX09113.1"/>
    </source>
</evidence>
<evidence type="ECO:0000256" key="1">
    <source>
        <dbReference type="SAM" id="Phobius"/>
    </source>
</evidence>
<keyword evidence="1" id="KW-0472">Membrane</keyword>
<evidence type="ECO:0000313" key="3">
    <source>
        <dbReference type="Proteomes" id="UP000000788"/>
    </source>
</evidence>
<sequence>MFLRPSMNWVFLFRCYMVRRPLIVGALAIQPEVIPLNSQEGESAKQIHPKSIVFLAFAIFFALLIFFLKTIFSLALMAIGLGFIWQQAAKRLSAN</sequence>
<keyword evidence="3" id="KW-1185">Reference proteome</keyword>
<gene>
    <name evidence="2" type="ordered locus">P9211_11821</name>
</gene>